<dbReference type="EMBL" id="CP000544">
    <property type="protein sequence ID" value="ABM62641.1"/>
    <property type="molecule type" value="Genomic_DNA"/>
</dbReference>
<feature type="coiled-coil region" evidence="2">
    <location>
        <begin position="114"/>
        <end position="193"/>
    </location>
</feature>
<keyword evidence="6" id="KW-1185">Reference proteome</keyword>
<evidence type="ECO:0000259" key="3">
    <source>
        <dbReference type="Pfam" id="PF25876"/>
    </source>
</evidence>
<comment type="similarity">
    <text evidence="1">Belongs to the membrane fusion protein (MFP) (TC 8.A.1) family.</text>
</comment>
<dbReference type="Gene3D" id="2.40.30.170">
    <property type="match status" value="1"/>
</dbReference>
<dbReference type="InterPro" id="IPR058792">
    <property type="entry name" value="Beta-barrel_RND_2"/>
</dbReference>
<proteinExistence type="inferred from homology"/>
<dbReference type="Pfam" id="PF25876">
    <property type="entry name" value="HH_MFP_RND"/>
    <property type="match status" value="1"/>
</dbReference>
<sequence>MPSRPRTRLQTVLLWVASALILLGAVALFRADLGTGPTGEGRETAAVAVEVDAVERRDLADVRRFDGNLEAAVRYELAPKVTGELRSLEVRIGDTLEPGDLIARLDDQEVAQEVAEAEAGLEVARAQLAESQAALESAERDLNRTRELRERQIASAAELEAAEAQVAAERSRVQLARAQIAQQQATLSAAQIRRSFTEIRADWDEGERVVGERFKDPGATVSAGEAMLTLLDISELRAEAFVTEREYARLMPGQSARLRVEGYPDTEFEAEVARLAPLFSATLRQARVEFTVPNPEGQLRPGMFARLAVEVGRAEDVRTVPREAVVQRGGQPSVFLLEEGEDAPRVRLMPVETGLRAEGRIEVRPRDEEDGEALTGHVVTLGQHLLADGSRVEVVGEQAAEVAAP</sequence>
<evidence type="ECO:0000256" key="1">
    <source>
        <dbReference type="ARBA" id="ARBA00009477"/>
    </source>
</evidence>
<organism evidence="5 6">
    <name type="scientific">Halorhodospira halophila (strain DSM 244 / SL1)</name>
    <name type="common">Ectothiorhodospira halophila (strain DSM 244 / SL1)</name>
    <dbReference type="NCBI Taxonomy" id="349124"/>
    <lineage>
        <taxon>Bacteria</taxon>
        <taxon>Pseudomonadati</taxon>
        <taxon>Pseudomonadota</taxon>
        <taxon>Gammaproteobacteria</taxon>
        <taxon>Chromatiales</taxon>
        <taxon>Ectothiorhodospiraceae</taxon>
        <taxon>Halorhodospira</taxon>
    </lineage>
</organism>
<feature type="domain" description="CusB-like beta-barrel" evidence="4">
    <location>
        <begin position="239"/>
        <end position="309"/>
    </location>
</feature>
<dbReference type="OrthoDB" id="9800613at2"/>
<evidence type="ECO:0000256" key="2">
    <source>
        <dbReference type="SAM" id="Coils"/>
    </source>
</evidence>
<dbReference type="AlphaFoldDB" id="A1WY79"/>
<dbReference type="Gene3D" id="1.10.287.470">
    <property type="entry name" value="Helix hairpin bin"/>
    <property type="match status" value="1"/>
</dbReference>
<dbReference type="RefSeq" id="WP_011814663.1">
    <property type="nucleotide sequence ID" value="NC_008789.1"/>
</dbReference>
<dbReference type="HOGENOM" id="CLU_018816_1_2_6"/>
<keyword evidence="2" id="KW-0175">Coiled coil</keyword>
<dbReference type="NCBIfam" id="TIGR01730">
    <property type="entry name" value="RND_mfp"/>
    <property type="match status" value="1"/>
</dbReference>
<dbReference type="KEGG" id="hha:Hhal_1877"/>
<dbReference type="FunFam" id="2.40.30.170:FF:000010">
    <property type="entry name" value="Efflux RND transporter periplasmic adaptor subunit"/>
    <property type="match status" value="1"/>
</dbReference>
<gene>
    <name evidence="5" type="ordered locus">Hhal_1877</name>
</gene>
<feature type="domain" description="Multidrug resistance protein MdtA-like alpha-helical hairpin" evidence="3">
    <location>
        <begin position="121"/>
        <end position="193"/>
    </location>
</feature>
<dbReference type="PANTHER" id="PTHR30469">
    <property type="entry name" value="MULTIDRUG RESISTANCE PROTEIN MDTA"/>
    <property type="match status" value="1"/>
</dbReference>
<dbReference type="Gene3D" id="2.40.50.100">
    <property type="match status" value="1"/>
</dbReference>
<dbReference type="InterPro" id="IPR006143">
    <property type="entry name" value="RND_pump_MFP"/>
</dbReference>
<accession>A1WY79</accession>
<dbReference type="Pfam" id="PF25954">
    <property type="entry name" value="Beta-barrel_RND_2"/>
    <property type="match status" value="1"/>
</dbReference>
<name>A1WY79_HALHL</name>
<reference evidence="5 6" key="2">
    <citation type="journal article" date="2013" name="Stand. Genomic Sci.">
        <title>Complete genome sequence of Halorhodospira halophila SL1.</title>
        <authorList>
            <person name="Challacombe J.F."/>
            <person name="Majid S."/>
            <person name="Deole R."/>
            <person name="Brettin T.S."/>
            <person name="Bruce D."/>
            <person name="Delano S.F."/>
            <person name="Detter J.C."/>
            <person name="Gleasner C.D."/>
            <person name="Han C.S."/>
            <person name="Misra M."/>
            <person name="Reitenga K.G."/>
            <person name="Mikhailova N."/>
            <person name="Woyke T."/>
            <person name="Pitluck S."/>
            <person name="Nolan M."/>
            <person name="Land M.L."/>
            <person name="Saunders E."/>
            <person name="Tapia R."/>
            <person name="Lapidus A."/>
            <person name="Ivanova N."/>
            <person name="Hoff W.D."/>
        </authorList>
    </citation>
    <scope>NUCLEOTIDE SEQUENCE [LARGE SCALE GENOMIC DNA]</scope>
    <source>
        <strain evidence="6">DSM 244 / SL1</strain>
    </source>
</reference>
<dbReference type="eggNOG" id="COG0845">
    <property type="taxonomic scope" value="Bacteria"/>
</dbReference>
<protein>
    <submittedName>
        <fullName evidence="5">Efflux transporter, RND family, MFP subunit</fullName>
    </submittedName>
</protein>
<dbReference type="SUPFAM" id="SSF111369">
    <property type="entry name" value="HlyD-like secretion proteins"/>
    <property type="match status" value="1"/>
</dbReference>
<dbReference type="Gene3D" id="2.40.420.20">
    <property type="match status" value="1"/>
</dbReference>
<evidence type="ECO:0000313" key="5">
    <source>
        <dbReference type="EMBL" id="ABM62641.1"/>
    </source>
</evidence>
<dbReference type="InterPro" id="IPR058624">
    <property type="entry name" value="MdtA-like_HH"/>
</dbReference>
<evidence type="ECO:0000259" key="4">
    <source>
        <dbReference type="Pfam" id="PF25954"/>
    </source>
</evidence>
<dbReference type="Proteomes" id="UP000000647">
    <property type="component" value="Chromosome"/>
</dbReference>
<reference evidence="6" key="1">
    <citation type="submission" date="2006-12" db="EMBL/GenBank/DDBJ databases">
        <title>Complete sequence of Halorhodospira halophila SL1.</title>
        <authorList>
            <consortium name="US DOE Joint Genome Institute"/>
            <person name="Copeland A."/>
            <person name="Lucas S."/>
            <person name="Lapidus A."/>
            <person name="Barry K."/>
            <person name="Detter J.C."/>
            <person name="Glavina del Rio T."/>
            <person name="Hammon N."/>
            <person name="Israni S."/>
            <person name="Dalin E."/>
            <person name="Tice H."/>
            <person name="Pitluck S."/>
            <person name="Saunders E."/>
            <person name="Brettin T."/>
            <person name="Bruce D."/>
            <person name="Han C."/>
            <person name="Tapia R."/>
            <person name="Schmutz J."/>
            <person name="Larimer F."/>
            <person name="Land M."/>
            <person name="Hauser L."/>
            <person name="Kyrpides N."/>
            <person name="Mikhailova N."/>
            <person name="Hoff W."/>
            <person name="Richardson P."/>
        </authorList>
    </citation>
    <scope>NUCLEOTIDE SEQUENCE [LARGE SCALE GENOMIC DNA]</scope>
    <source>
        <strain evidence="6">DSM 244 / SL1</strain>
    </source>
</reference>
<dbReference type="GO" id="GO:0015562">
    <property type="term" value="F:efflux transmembrane transporter activity"/>
    <property type="evidence" value="ECO:0007669"/>
    <property type="project" value="TreeGrafter"/>
</dbReference>
<evidence type="ECO:0000313" key="6">
    <source>
        <dbReference type="Proteomes" id="UP000000647"/>
    </source>
</evidence>
<dbReference type="GO" id="GO:1990281">
    <property type="term" value="C:efflux pump complex"/>
    <property type="evidence" value="ECO:0007669"/>
    <property type="project" value="TreeGrafter"/>
</dbReference>
<dbReference type="STRING" id="349124.Hhal_1877"/>